<evidence type="ECO:0000256" key="1">
    <source>
        <dbReference type="SAM" id="MobiDB-lite"/>
    </source>
</evidence>
<feature type="compositionally biased region" description="Basic and acidic residues" evidence="1">
    <location>
        <begin position="61"/>
        <end position="76"/>
    </location>
</feature>
<sequence>MDPLSAEHGWASRLIIGSEIDLPMIVQLNLGTWESRARSVHGIERRRINPWVSSPTANGEKNLERSHLDVRSREELGTPSSH</sequence>
<evidence type="ECO:0000313" key="2">
    <source>
        <dbReference type="EMBL" id="CRL27052.1"/>
    </source>
</evidence>
<reference evidence="2 3" key="1">
    <citation type="journal article" date="2014" name="Nat. Commun.">
        <title>Multiple recent horizontal transfers of a large genomic region in cheese making fungi.</title>
        <authorList>
            <person name="Cheeseman K."/>
            <person name="Ropars J."/>
            <person name="Renault P."/>
            <person name="Dupont J."/>
            <person name="Gouzy J."/>
            <person name="Branca A."/>
            <person name="Abraham A.L."/>
            <person name="Ceppi M."/>
            <person name="Conseiller E."/>
            <person name="Debuchy R."/>
            <person name="Malagnac F."/>
            <person name="Goarin A."/>
            <person name="Silar P."/>
            <person name="Lacoste S."/>
            <person name="Sallet E."/>
            <person name="Bensimon A."/>
            <person name="Giraud T."/>
            <person name="Brygoo Y."/>
        </authorList>
    </citation>
    <scope>NUCLEOTIDE SEQUENCE [LARGE SCALE GENOMIC DNA]</scope>
    <source>
        <strain evidence="3">FM 013</strain>
    </source>
</reference>
<keyword evidence="3" id="KW-1185">Reference proteome</keyword>
<organism evidence="2 3">
    <name type="scientific">Penicillium camemberti (strain FM 013)</name>
    <dbReference type="NCBI Taxonomy" id="1429867"/>
    <lineage>
        <taxon>Eukaryota</taxon>
        <taxon>Fungi</taxon>
        <taxon>Dikarya</taxon>
        <taxon>Ascomycota</taxon>
        <taxon>Pezizomycotina</taxon>
        <taxon>Eurotiomycetes</taxon>
        <taxon>Eurotiomycetidae</taxon>
        <taxon>Eurotiales</taxon>
        <taxon>Aspergillaceae</taxon>
        <taxon>Penicillium</taxon>
    </lineage>
</organism>
<proteinExistence type="predicted"/>
<accession>A0A0G4PKW4</accession>
<feature type="region of interest" description="Disordered" evidence="1">
    <location>
        <begin position="48"/>
        <end position="82"/>
    </location>
</feature>
<dbReference type="EMBL" id="HG793153">
    <property type="protein sequence ID" value="CRL27052.1"/>
    <property type="molecule type" value="Genomic_DNA"/>
</dbReference>
<dbReference type="AlphaFoldDB" id="A0A0G4PKW4"/>
<protein>
    <submittedName>
        <fullName evidence="2">Str. FM013</fullName>
    </submittedName>
</protein>
<dbReference type="Proteomes" id="UP000053732">
    <property type="component" value="Unassembled WGS sequence"/>
</dbReference>
<gene>
    <name evidence="2" type="ORF">PCAMFM013_S020g000211</name>
</gene>
<name>A0A0G4PKW4_PENC3</name>
<evidence type="ECO:0000313" key="3">
    <source>
        <dbReference type="Proteomes" id="UP000053732"/>
    </source>
</evidence>